<evidence type="ECO:0008006" key="3">
    <source>
        <dbReference type="Google" id="ProtNLM"/>
    </source>
</evidence>
<dbReference type="PROSITE" id="PS51257">
    <property type="entry name" value="PROKAR_LIPOPROTEIN"/>
    <property type="match status" value="1"/>
</dbReference>
<evidence type="ECO:0000313" key="2">
    <source>
        <dbReference type="Proteomes" id="UP000235387"/>
    </source>
</evidence>
<dbReference type="EMBL" id="MDAL01000071">
    <property type="protein sequence ID" value="PMN87354.1"/>
    <property type="molecule type" value="Genomic_DNA"/>
</dbReference>
<evidence type="ECO:0000313" key="1">
    <source>
        <dbReference type="EMBL" id="PMN87354.1"/>
    </source>
</evidence>
<comment type="caution">
    <text evidence="1">The sequence shown here is derived from an EMBL/GenBank/DDBJ whole genome shotgun (WGS) entry which is preliminary data.</text>
</comment>
<dbReference type="RefSeq" id="WP_102392341.1">
    <property type="nucleotide sequence ID" value="NZ_JBFRLP010000059.1"/>
</dbReference>
<gene>
    <name evidence="1" type="ORF">BCT23_08325</name>
</gene>
<protein>
    <recommendedName>
        <fullName evidence="3">Lipoprotein</fullName>
    </recommendedName>
</protein>
<dbReference type="Proteomes" id="UP000235387">
    <property type="component" value="Unassembled WGS sequence"/>
</dbReference>
<accession>A0A2N7L363</accession>
<dbReference type="AlphaFoldDB" id="A0A2N7L363"/>
<proteinExistence type="predicted"/>
<name>A0A2N7L363_9GAMM</name>
<reference evidence="2" key="1">
    <citation type="submission" date="2016-07" db="EMBL/GenBank/DDBJ databases">
        <title>Nontailed viruses are major unrecognized killers of bacteria in the ocean.</title>
        <authorList>
            <person name="Kauffman K."/>
            <person name="Hussain F."/>
            <person name="Yang J."/>
            <person name="Arevalo P."/>
            <person name="Brown J."/>
            <person name="Cutler M."/>
            <person name="Kelly L."/>
            <person name="Polz M.F."/>
        </authorList>
    </citation>
    <scope>NUCLEOTIDE SEQUENCE [LARGE SCALE GENOMIC DNA]</scope>
    <source>
        <strain evidence="2">10N.261.45.A10</strain>
    </source>
</reference>
<sequence>MNKHLTVIALITLLTACGGGGDGGDVASVTASDTGTANDSGSASTTSSAPSMLVDTSGGVADIPETITSSATSMSETVVPDDFSYNPVLELNFDVDIRGYSVSPAYISLYGEFTENDDGTFTADYNSRITSAPVEDGEATLDYVSSDSQYYVLAEVWFYDGTSPVQKRIPNTESSWVW</sequence>
<organism evidence="1 2">
    <name type="scientific">Enterovibrio norvegicus</name>
    <dbReference type="NCBI Taxonomy" id="188144"/>
    <lineage>
        <taxon>Bacteria</taxon>
        <taxon>Pseudomonadati</taxon>
        <taxon>Pseudomonadota</taxon>
        <taxon>Gammaproteobacteria</taxon>
        <taxon>Vibrionales</taxon>
        <taxon>Vibrionaceae</taxon>
        <taxon>Enterovibrio</taxon>
    </lineage>
</organism>